<evidence type="ECO:0000313" key="2">
    <source>
        <dbReference type="EMBL" id="MQX38117.1"/>
    </source>
</evidence>
<dbReference type="Proteomes" id="UP000434582">
    <property type="component" value="Unassembled WGS sequence"/>
</dbReference>
<evidence type="ECO:0000256" key="1">
    <source>
        <dbReference type="SAM" id="MobiDB-lite"/>
    </source>
</evidence>
<organism evidence="2 3">
    <name type="scientific">Roseospira navarrensis</name>
    <dbReference type="NCBI Taxonomy" id="140058"/>
    <lineage>
        <taxon>Bacteria</taxon>
        <taxon>Pseudomonadati</taxon>
        <taxon>Pseudomonadota</taxon>
        <taxon>Alphaproteobacteria</taxon>
        <taxon>Rhodospirillales</taxon>
        <taxon>Rhodospirillaceae</taxon>
        <taxon>Roseospira</taxon>
    </lineage>
</organism>
<keyword evidence="3" id="KW-1185">Reference proteome</keyword>
<feature type="region of interest" description="Disordered" evidence="1">
    <location>
        <begin position="1"/>
        <end position="44"/>
    </location>
</feature>
<dbReference type="RefSeq" id="WP_153346254.1">
    <property type="nucleotide sequence ID" value="NZ_WIVE01000071.1"/>
</dbReference>
<gene>
    <name evidence="2" type="ORF">GHC57_16495</name>
</gene>
<proteinExistence type="predicted"/>
<feature type="compositionally biased region" description="Basic and acidic residues" evidence="1">
    <location>
        <begin position="1"/>
        <end position="35"/>
    </location>
</feature>
<sequence>MSRKQARIERKNLKKLKQDQKSVRLRTLPDAEEPRVGSYPKRGKSVRLGADPGSIFHMPMTWSCEAPDCEGAWSWGVPRQWTEATWRNDIRPKLEQWAQLRWSEIDSMSSDTGHKMHHLMKVDQICDEAQLRLMEIEQEGEEIFRFRLGNLQRLWGFRVVADFEVLWYDPTHQIYPVG</sequence>
<reference evidence="2 3" key="1">
    <citation type="submission" date="2019-10" db="EMBL/GenBank/DDBJ databases">
        <title>Draft whole-genome sequence of the purple nonsulfur photosynthetic bacterium Roseospira navarrensis DSM 15114.</title>
        <authorList>
            <person name="Kyndt J.A."/>
            <person name="Meyer T.E."/>
        </authorList>
    </citation>
    <scope>NUCLEOTIDE SEQUENCE [LARGE SCALE GENOMIC DNA]</scope>
    <source>
        <strain evidence="2 3">DSM 15114</strain>
    </source>
</reference>
<name>A0A7X1ZIK8_9PROT</name>
<evidence type="ECO:0000313" key="3">
    <source>
        <dbReference type="Proteomes" id="UP000434582"/>
    </source>
</evidence>
<comment type="caution">
    <text evidence="2">The sequence shown here is derived from an EMBL/GenBank/DDBJ whole genome shotgun (WGS) entry which is preliminary data.</text>
</comment>
<protein>
    <submittedName>
        <fullName evidence="2">Uncharacterized protein</fullName>
    </submittedName>
</protein>
<accession>A0A7X1ZIK8</accession>
<dbReference type="OrthoDB" id="7066656at2"/>
<dbReference type="EMBL" id="WIVE01000071">
    <property type="protein sequence ID" value="MQX38117.1"/>
    <property type="molecule type" value="Genomic_DNA"/>
</dbReference>
<dbReference type="AlphaFoldDB" id="A0A7X1ZIK8"/>